<dbReference type="Proteomes" id="UP000829196">
    <property type="component" value="Unassembled WGS sequence"/>
</dbReference>
<reference evidence="1" key="1">
    <citation type="journal article" date="2022" name="Front. Genet.">
        <title>Chromosome-Scale Assembly of the Dendrobium nobile Genome Provides Insights Into the Molecular Mechanism of the Biosynthesis of the Medicinal Active Ingredient of Dendrobium.</title>
        <authorList>
            <person name="Xu Q."/>
            <person name="Niu S.-C."/>
            <person name="Li K.-L."/>
            <person name="Zheng P.-J."/>
            <person name="Zhang X.-J."/>
            <person name="Jia Y."/>
            <person name="Liu Y."/>
            <person name="Niu Y.-X."/>
            <person name="Yu L.-H."/>
            <person name="Chen D.-F."/>
            <person name="Zhang G.-Q."/>
        </authorList>
    </citation>
    <scope>NUCLEOTIDE SEQUENCE</scope>
    <source>
        <tissue evidence="1">Leaf</tissue>
    </source>
</reference>
<name>A0A8T3BYJ3_DENNO</name>
<protein>
    <submittedName>
        <fullName evidence="1">Uncharacterized protein</fullName>
    </submittedName>
</protein>
<sequence>MSTTLTNNNLMHVSDVSESSNLQPEVSEANTRIIFSPSVAEASELLIERGTVVCSEEQFAEPRPPPTHTNSDSAKVFQSKFELKKTYLMFGVITGVEENFSNYGYFCGISRSRLFEKEYSNIAKFNFQFLDENVQKLSSEMINCQSDEINLGDE</sequence>
<proteinExistence type="predicted"/>
<dbReference type="AlphaFoldDB" id="A0A8T3BYJ3"/>
<dbReference type="EMBL" id="JAGYWB010000006">
    <property type="protein sequence ID" value="KAI0520464.1"/>
    <property type="molecule type" value="Genomic_DNA"/>
</dbReference>
<accession>A0A8T3BYJ3</accession>
<evidence type="ECO:0000313" key="2">
    <source>
        <dbReference type="Proteomes" id="UP000829196"/>
    </source>
</evidence>
<keyword evidence="2" id="KW-1185">Reference proteome</keyword>
<comment type="caution">
    <text evidence="1">The sequence shown here is derived from an EMBL/GenBank/DDBJ whole genome shotgun (WGS) entry which is preliminary data.</text>
</comment>
<gene>
    <name evidence="1" type="ORF">KFK09_007940</name>
</gene>
<evidence type="ECO:0000313" key="1">
    <source>
        <dbReference type="EMBL" id="KAI0520464.1"/>
    </source>
</evidence>
<organism evidence="1 2">
    <name type="scientific">Dendrobium nobile</name>
    <name type="common">Orchid</name>
    <dbReference type="NCBI Taxonomy" id="94219"/>
    <lineage>
        <taxon>Eukaryota</taxon>
        <taxon>Viridiplantae</taxon>
        <taxon>Streptophyta</taxon>
        <taxon>Embryophyta</taxon>
        <taxon>Tracheophyta</taxon>
        <taxon>Spermatophyta</taxon>
        <taxon>Magnoliopsida</taxon>
        <taxon>Liliopsida</taxon>
        <taxon>Asparagales</taxon>
        <taxon>Orchidaceae</taxon>
        <taxon>Epidendroideae</taxon>
        <taxon>Malaxideae</taxon>
        <taxon>Dendrobiinae</taxon>
        <taxon>Dendrobium</taxon>
    </lineage>
</organism>